<keyword evidence="8" id="KW-0968">Cytoplasmic vesicle</keyword>
<keyword evidence="10" id="KW-0175">Coiled coil</keyword>
<gene>
    <name evidence="14" type="ORF">RB653_000932</name>
</gene>
<evidence type="ECO:0008006" key="16">
    <source>
        <dbReference type="Google" id="ProtNLM"/>
    </source>
</evidence>
<dbReference type="PROSITE" id="PS50892">
    <property type="entry name" value="V_SNARE"/>
    <property type="match status" value="1"/>
</dbReference>
<dbReference type="Gene3D" id="1.20.5.110">
    <property type="match status" value="1"/>
</dbReference>
<keyword evidence="6 11" id="KW-1133">Transmembrane helix</keyword>
<dbReference type="GO" id="GO:0015031">
    <property type="term" value="P:protein transport"/>
    <property type="evidence" value="ECO:0007669"/>
    <property type="project" value="UniProtKB-KW"/>
</dbReference>
<keyword evidence="15" id="KW-1185">Reference proteome</keyword>
<evidence type="ECO:0000259" key="12">
    <source>
        <dbReference type="PROSITE" id="PS50859"/>
    </source>
</evidence>
<evidence type="ECO:0000256" key="10">
    <source>
        <dbReference type="PROSITE-ProRule" id="PRU00290"/>
    </source>
</evidence>
<dbReference type="Proteomes" id="UP001344447">
    <property type="component" value="Unassembled WGS sequence"/>
</dbReference>
<dbReference type="EMBL" id="JAVFKY010000002">
    <property type="protein sequence ID" value="KAK5580908.1"/>
    <property type="molecule type" value="Genomic_DNA"/>
</dbReference>
<keyword evidence="4 11" id="KW-0812">Transmembrane</keyword>
<feature type="domain" description="Longin" evidence="12">
    <location>
        <begin position="6"/>
        <end position="112"/>
    </location>
</feature>
<feature type="transmembrane region" description="Helical" evidence="11">
    <location>
        <begin position="190"/>
        <end position="213"/>
    </location>
</feature>
<dbReference type="InterPro" id="IPR051097">
    <property type="entry name" value="Synaptobrevin-like_transport"/>
</dbReference>
<dbReference type="InterPro" id="IPR011012">
    <property type="entry name" value="Longin-like_dom_sf"/>
</dbReference>
<dbReference type="SMART" id="SM01270">
    <property type="entry name" value="Longin"/>
    <property type="match status" value="1"/>
</dbReference>
<evidence type="ECO:0000313" key="15">
    <source>
        <dbReference type="Proteomes" id="UP001344447"/>
    </source>
</evidence>
<protein>
    <recommendedName>
        <fullName evidence="16">Vesicle-associated membrane protein 7</fullName>
    </recommendedName>
</protein>
<dbReference type="FunFam" id="3.30.450.50:FF:000015">
    <property type="entry name" value="Synaptobrevin 2 isoform 1"/>
    <property type="match status" value="1"/>
</dbReference>
<dbReference type="PRINTS" id="PR00219">
    <property type="entry name" value="SYNAPTOBREVN"/>
</dbReference>
<dbReference type="CDD" id="cd14824">
    <property type="entry name" value="Longin"/>
    <property type="match status" value="1"/>
</dbReference>
<dbReference type="FunFam" id="1.20.5.110:FF:000004">
    <property type="entry name" value="Vesicle-associated membrane protein 7"/>
    <property type="match status" value="1"/>
</dbReference>
<comment type="subcellular location">
    <subcellularLocation>
        <location evidence="1">Cytoplasmic vesicle membrane</location>
    </subcellularLocation>
    <subcellularLocation>
        <location evidence="9">Endomembrane system</location>
        <topology evidence="9">Single-pass type IV membrane protein</topology>
    </subcellularLocation>
</comment>
<evidence type="ECO:0000256" key="11">
    <source>
        <dbReference type="SAM" id="Phobius"/>
    </source>
</evidence>
<evidence type="ECO:0000256" key="9">
    <source>
        <dbReference type="ARBA" id="ARBA00046280"/>
    </source>
</evidence>
<evidence type="ECO:0000256" key="5">
    <source>
        <dbReference type="ARBA" id="ARBA00022927"/>
    </source>
</evidence>
<proteinExistence type="inferred from homology"/>
<dbReference type="InterPro" id="IPR001388">
    <property type="entry name" value="Synaptobrevin-like"/>
</dbReference>
<dbReference type="SUPFAM" id="SSF64356">
    <property type="entry name" value="SNARE-like"/>
    <property type="match status" value="1"/>
</dbReference>
<feature type="domain" description="V-SNARE coiled-coil homology" evidence="13">
    <location>
        <begin position="126"/>
        <end position="186"/>
    </location>
</feature>
<evidence type="ECO:0000256" key="6">
    <source>
        <dbReference type="ARBA" id="ARBA00022989"/>
    </source>
</evidence>
<evidence type="ECO:0000256" key="7">
    <source>
        <dbReference type="ARBA" id="ARBA00023136"/>
    </source>
</evidence>
<evidence type="ECO:0000256" key="3">
    <source>
        <dbReference type="ARBA" id="ARBA00022448"/>
    </source>
</evidence>
<dbReference type="PANTHER" id="PTHR21136:SF114">
    <property type="entry name" value="VESICLE-ASSOCIATED MEMBRANE PROTEIN 7A"/>
    <property type="match status" value="1"/>
</dbReference>
<accession>A0AAN7UFZ4</accession>
<evidence type="ECO:0000256" key="1">
    <source>
        <dbReference type="ARBA" id="ARBA00004156"/>
    </source>
</evidence>
<dbReference type="CDD" id="cd15843">
    <property type="entry name" value="R-SNARE"/>
    <property type="match status" value="1"/>
</dbReference>
<evidence type="ECO:0000256" key="8">
    <source>
        <dbReference type="ARBA" id="ARBA00023329"/>
    </source>
</evidence>
<dbReference type="InterPro" id="IPR010908">
    <property type="entry name" value="Longin_dom"/>
</dbReference>
<dbReference type="Pfam" id="PF00957">
    <property type="entry name" value="Synaptobrevin"/>
    <property type="match status" value="1"/>
</dbReference>
<dbReference type="Gene3D" id="3.30.450.50">
    <property type="entry name" value="Longin domain"/>
    <property type="match status" value="1"/>
</dbReference>
<name>A0AAN7UFZ4_9MYCE</name>
<dbReference type="AlphaFoldDB" id="A0AAN7UFZ4"/>
<keyword evidence="3" id="KW-0813">Transport</keyword>
<comment type="caution">
    <text evidence="14">The sequence shown here is derived from an EMBL/GenBank/DDBJ whole genome shotgun (WGS) entry which is preliminary data.</text>
</comment>
<dbReference type="PANTHER" id="PTHR21136">
    <property type="entry name" value="SNARE PROTEINS"/>
    <property type="match status" value="1"/>
</dbReference>
<dbReference type="PROSITE" id="PS50859">
    <property type="entry name" value="LONGIN"/>
    <property type="match status" value="1"/>
</dbReference>
<organism evidence="14 15">
    <name type="scientific">Dictyostelium firmibasis</name>
    <dbReference type="NCBI Taxonomy" id="79012"/>
    <lineage>
        <taxon>Eukaryota</taxon>
        <taxon>Amoebozoa</taxon>
        <taxon>Evosea</taxon>
        <taxon>Eumycetozoa</taxon>
        <taxon>Dictyostelia</taxon>
        <taxon>Dictyosteliales</taxon>
        <taxon>Dictyosteliaceae</taxon>
        <taxon>Dictyostelium</taxon>
    </lineage>
</organism>
<dbReference type="GO" id="GO:0016192">
    <property type="term" value="P:vesicle-mediated transport"/>
    <property type="evidence" value="ECO:0007669"/>
    <property type="project" value="InterPro"/>
</dbReference>
<evidence type="ECO:0000259" key="13">
    <source>
        <dbReference type="PROSITE" id="PS50892"/>
    </source>
</evidence>
<comment type="similarity">
    <text evidence="2">Belongs to the synaptobrevin family.</text>
</comment>
<evidence type="ECO:0000256" key="4">
    <source>
        <dbReference type="ARBA" id="ARBA00022692"/>
    </source>
</evidence>
<dbReference type="GO" id="GO:0030659">
    <property type="term" value="C:cytoplasmic vesicle membrane"/>
    <property type="evidence" value="ECO:0007669"/>
    <property type="project" value="UniProtKB-SubCell"/>
</dbReference>
<keyword evidence="7 11" id="KW-0472">Membrane</keyword>
<reference evidence="14 15" key="1">
    <citation type="submission" date="2023-11" db="EMBL/GenBank/DDBJ databases">
        <title>Dfirmibasis_genome.</title>
        <authorList>
            <person name="Edelbroek B."/>
            <person name="Kjellin J."/>
            <person name="Jerlstrom-Hultqvist J."/>
            <person name="Soderbom F."/>
        </authorList>
    </citation>
    <scope>NUCLEOTIDE SEQUENCE [LARGE SCALE GENOMIC DNA]</scope>
    <source>
        <strain evidence="14 15">TNS-C-14</strain>
    </source>
</reference>
<dbReference type="GO" id="GO:0005768">
    <property type="term" value="C:endosome"/>
    <property type="evidence" value="ECO:0007669"/>
    <property type="project" value="UniProtKB-ARBA"/>
</dbReference>
<dbReference type="SUPFAM" id="SSF58038">
    <property type="entry name" value="SNARE fusion complex"/>
    <property type="match status" value="1"/>
</dbReference>
<keyword evidence="5" id="KW-0653">Protein transport</keyword>
<evidence type="ECO:0000313" key="14">
    <source>
        <dbReference type="EMBL" id="KAK5580908.1"/>
    </source>
</evidence>
<dbReference type="InterPro" id="IPR042855">
    <property type="entry name" value="V_SNARE_CC"/>
</dbReference>
<dbReference type="Pfam" id="PF13774">
    <property type="entry name" value="Longin"/>
    <property type="match status" value="1"/>
</dbReference>
<sequence length="216" mass="24806">MSQTDILYACVSYKGVCLVEHKIANGNFIDLARRLITKIPPTSKKIYTSENHNFHYISENDLAFLCLCHEKLGVQIPSEFLSDIRQQFIRSYGQSFSQNSPTATYDPFIRVLEERMKYYSNPKSNKMNLVMDQVSEAKGALTDAIEKTIHRGEKIEIIVDKTERLQSESFVFKSNSVALKRKLWWQNKKLAIAIGFVVCILIAVITLALLKYFKVI</sequence>
<evidence type="ECO:0000256" key="2">
    <source>
        <dbReference type="ARBA" id="ARBA00008025"/>
    </source>
</evidence>